<dbReference type="AlphaFoldDB" id="A0A6B0U624"/>
<organism evidence="2">
    <name type="scientific">Ixodes ricinus</name>
    <name type="common">Common tick</name>
    <name type="synonym">Acarus ricinus</name>
    <dbReference type="NCBI Taxonomy" id="34613"/>
    <lineage>
        <taxon>Eukaryota</taxon>
        <taxon>Metazoa</taxon>
        <taxon>Ecdysozoa</taxon>
        <taxon>Arthropoda</taxon>
        <taxon>Chelicerata</taxon>
        <taxon>Arachnida</taxon>
        <taxon>Acari</taxon>
        <taxon>Parasitiformes</taxon>
        <taxon>Ixodida</taxon>
        <taxon>Ixodoidea</taxon>
        <taxon>Ixodidae</taxon>
        <taxon>Ixodinae</taxon>
        <taxon>Ixodes</taxon>
    </lineage>
</organism>
<evidence type="ECO:0000313" key="2">
    <source>
        <dbReference type="EMBL" id="MXU84597.1"/>
    </source>
</evidence>
<accession>A0A6B0U624</accession>
<keyword evidence="1" id="KW-0732">Signal</keyword>
<dbReference type="EMBL" id="GIFC01002514">
    <property type="protein sequence ID" value="MXU84597.1"/>
    <property type="molecule type" value="Transcribed_RNA"/>
</dbReference>
<proteinExistence type="predicted"/>
<feature type="signal peptide" evidence="1">
    <location>
        <begin position="1"/>
        <end position="29"/>
    </location>
</feature>
<feature type="chain" id="PRO_5025627640" evidence="1">
    <location>
        <begin position="30"/>
        <end position="81"/>
    </location>
</feature>
<name>A0A6B0U624_IXORI</name>
<sequence>MSPASFLPSGLRSLAIFLPCSVCFSRALCVATCLSRSSLQSVSCTHCLVASTLANLGSPSMALRASLYNESSFFLCRCVSL</sequence>
<protein>
    <submittedName>
        <fullName evidence="2">Putative secreted protein</fullName>
    </submittedName>
</protein>
<reference evidence="2" key="1">
    <citation type="submission" date="2019-12" db="EMBL/GenBank/DDBJ databases">
        <title>An insight into the sialome of adult female Ixodes ricinus ticks feeding for 6 days.</title>
        <authorList>
            <person name="Perner J."/>
            <person name="Ribeiro J.M.C."/>
        </authorList>
    </citation>
    <scope>NUCLEOTIDE SEQUENCE</scope>
    <source>
        <strain evidence="2">Semi-engorged</strain>
        <tissue evidence="2">Salivary glands</tissue>
    </source>
</reference>
<evidence type="ECO:0000256" key="1">
    <source>
        <dbReference type="SAM" id="SignalP"/>
    </source>
</evidence>